<comment type="caution">
    <text evidence="2">The sequence shown here is derived from an EMBL/GenBank/DDBJ whole genome shotgun (WGS) entry which is preliminary data.</text>
</comment>
<dbReference type="EMBL" id="QEAM01000142">
    <property type="protein sequence ID" value="TPX45397.1"/>
    <property type="molecule type" value="Genomic_DNA"/>
</dbReference>
<dbReference type="Proteomes" id="UP000317494">
    <property type="component" value="Unassembled WGS sequence"/>
</dbReference>
<name>A0A507DKF7_9FUNG</name>
<sequence length="101" mass="11010">MPSKNLFSLDYRFPPIASNNNHQEPARNSGTATAIPAPTMAFIIGINSSGVTTPDQICHTIKDMPVNPSILYRRRNAVTELSDPALRAFVVAIGNRTSQDE</sequence>
<dbReference type="EMBL" id="QEAN01000046">
    <property type="protein sequence ID" value="TPX52006.1"/>
    <property type="molecule type" value="Genomic_DNA"/>
</dbReference>
<protein>
    <submittedName>
        <fullName evidence="2">Uncharacterized protein</fullName>
    </submittedName>
</protein>
<accession>A0A507DKF7</accession>
<dbReference type="Proteomes" id="UP000320475">
    <property type="component" value="Unassembled WGS sequence"/>
</dbReference>
<gene>
    <name evidence="1" type="ORF">SeLEV6574_g03883</name>
    <name evidence="2" type="ORF">SeMB42_g01702</name>
</gene>
<evidence type="ECO:0000313" key="4">
    <source>
        <dbReference type="Proteomes" id="UP000320475"/>
    </source>
</evidence>
<organism evidence="2 3">
    <name type="scientific">Synchytrium endobioticum</name>
    <dbReference type="NCBI Taxonomy" id="286115"/>
    <lineage>
        <taxon>Eukaryota</taxon>
        <taxon>Fungi</taxon>
        <taxon>Fungi incertae sedis</taxon>
        <taxon>Chytridiomycota</taxon>
        <taxon>Chytridiomycota incertae sedis</taxon>
        <taxon>Chytridiomycetes</taxon>
        <taxon>Synchytriales</taxon>
        <taxon>Synchytriaceae</taxon>
        <taxon>Synchytrium</taxon>
    </lineage>
</organism>
<keyword evidence="3" id="KW-1185">Reference proteome</keyword>
<evidence type="ECO:0000313" key="1">
    <source>
        <dbReference type="EMBL" id="TPX45397.1"/>
    </source>
</evidence>
<evidence type="ECO:0000313" key="2">
    <source>
        <dbReference type="EMBL" id="TPX52006.1"/>
    </source>
</evidence>
<reference evidence="3 4" key="1">
    <citation type="journal article" date="2019" name="Sci. Rep.">
        <title>Comparative genomics of chytrid fungi reveal insights into the obligate biotrophic and pathogenic lifestyle of Synchytrium endobioticum.</title>
        <authorList>
            <person name="van de Vossenberg B.T.L.H."/>
            <person name="Warris S."/>
            <person name="Nguyen H.D.T."/>
            <person name="van Gent-Pelzer M.P.E."/>
            <person name="Joly D.L."/>
            <person name="van de Geest H.C."/>
            <person name="Bonants P.J.M."/>
            <person name="Smith D.S."/>
            <person name="Levesque C.A."/>
            <person name="van der Lee T.A.J."/>
        </authorList>
    </citation>
    <scope>NUCLEOTIDE SEQUENCE [LARGE SCALE GENOMIC DNA]</scope>
    <source>
        <strain evidence="1 4">LEV6574</strain>
        <strain evidence="2 3">MB42</strain>
    </source>
</reference>
<evidence type="ECO:0000313" key="3">
    <source>
        <dbReference type="Proteomes" id="UP000317494"/>
    </source>
</evidence>
<dbReference type="VEuPathDB" id="FungiDB:SeMB42_g01702"/>
<dbReference type="AlphaFoldDB" id="A0A507DKF7"/>
<proteinExistence type="predicted"/>